<dbReference type="GO" id="GO:0005524">
    <property type="term" value="F:ATP binding"/>
    <property type="evidence" value="ECO:0007669"/>
    <property type="project" value="UniProtKB-UniRule"/>
</dbReference>
<dbReference type="PROSITE" id="PS50011">
    <property type="entry name" value="PROTEIN_KINASE_DOM"/>
    <property type="match status" value="1"/>
</dbReference>
<dbReference type="STRING" id="151549.A0A4C1XLL0"/>
<evidence type="ECO:0000313" key="9">
    <source>
        <dbReference type="EMBL" id="GBP64000.1"/>
    </source>
</evidence>
<dbReference type="SUPFAM" id="SSF56112">
    <property type="entry name" value="Protein kinase-like (PK-like)"/>
    <property type="match status" value="1"/>
</dbReference>
<dbReference type="Pfam" id="PF00069">
    <property type="entry name" value="Pkinase"/>
    <property type="match status" value="1"/>
</dbReference>
<keyword evidence="1" id="KW-0723">Serine/threonine-protein kinase</keyword>
<dbReference type="PANTHER" id="PTHR24342">
    <property type="entry name" value="SERINE/THREONINE-PROTEIN KINASE 17"/>
    <property type="match status" value="1"/>
</dbReference>
<keyword evidence="5 6" id="KW-0067">ATP-binding</keyword>
<comment type="caution">
    <text evidence="9">The sequence shown here is derived from an EMBL/GenBank/DDBJ whole genome shotgun (WGS) entry which is preliminary data.</text>
</comment>
<dbReference type="GO" id="GO:0035556">
    <property type="term" value="P:intracellular signal transduction"/>
    <property type="evidence" value="ECO:0007669"/>
    <property type="project" value="TreeGrafter"/>
</dbReference>
<dbReference type="Gene3D" id="3.30.200.20">
    <property type="entry name" value="Phosphorylase Kinase, domain 1"/>
    <property type="match status" value="1"/>
</dbReference>
<dbReference type="PROSITE" id="PS00107">
    <property type="entry name" value="PROTEIN_KINASE_ATP"/>
    <property type="match status" value="1"/>
</dbReference>
<gene>
    <name evidence="9" type="ORF">EVAR_43016_1</name>
</gene>
<dbReference type="InterPro" id="IPR017441">
    <property type="entry name" value="Protein_kinase_ATP_BS"/>
</dbReference>
<evidence type="ECO:0000256" key="6">
    <source>
        <dbReference type="PROSITE-ProRule" id="PRU10141"/>
    </source>
</evidence>
<dbReference type="GO" id="GO:0043065">
    <property type="term" value="P:positive regulation of apoptotic process"/>
    <property type="evidence" value="ECO:0007669"/>
    <property type="project" value="TreeGrafter"/>
</dbReference>
<dbReference type="InterPro" id="IPR011009">
    <property type="entry name" value="Kinase-like_dom_sf"/>
</dbReference>
<evidence type="ECO:0000256" key="4">
    <source>
        <dbReference type="ARBA" id="ARBA00022777"/>
    </source>
</evidence>
<feature type="binding site" evidence="6">
    <location>
        <position position="123"/>
    </location>
    <ligand>
        <name>ATP</name>
        <dbReference type="ChEBI" id="CHEBI:30616"/>
    </ligand>
</feature>
<sequence>MRNAKTYKFLGDQTGPINRRPEETLHITNGRPSRVHSTLAYSSHPEGAMQTKQTVAPAADDVRARTEVIDPQIEPPFPYRDVTIKRNTDVKEYYEMLSEIGRGKFGTVYLCQEKNTGLQLAAKVVPVSRRDERRNVEREVEVMRALRHPRLIQLYDAYDWGKHMCVVLELVTSRQSIRGEVGMAVVSNAISFREPDRKRGDGASCDSAAAVTVNLGDARAAAPGHYAN</sequence>
<evidence type="ECO:0000256" key="7">
    <source>
        <dbReference type="SAM" id="MobiDB-lite"/>
    </source>
</evidence>
<evidence type="ECO:0000256" key="3">
    <source>
        <dbReference type="ARBA" id="ARBA00022741"/>
    </source>
</evidence>
<reference evidence="9 10" key="1">
    <citation type="journal article" date="2019" name="Commun. Biol.">
        <title>The bagworm genome reveals a unique fibroin gene that provides high tensile strength.</title>
        <authorList>
            <person name="Kono N."/>
            <person name="Nakamura H."/>
            <person name="Ohtoshi R."/>
            <person name="Tomita M."/>
            <person name="Numata K."/>
            <person name="Arakawa K."/>
        </authorList>
    </citation>
    <scope>NUCLEOTIDE SEQUENCE [LARGE SCALE GENOMIC DNA]</scope>
</reference>
<protein>
    <recommendedName>
        <fullName evidence="8">Protein kinase domain-containing protein</fullName>
    </recommendedName>
</protein>
<evidence type="ECO:0000256" key="1">
    <source>
        <dbReference type="ARBA" id="ARBA00022527"/>
    </source>
</evidence>
<organism evidence="9 10">
    <name type="scientific">Eumeta variegata</name>
    <name type="common">Bagworm moth</name>
    <name type="synonym">Eumeta japonica</name>
    <dbReference type="NCBI Taxonomy" id="151549"/>
    <lineage>
        <taxon>Eukaryota</taxon>
        <taxon>Metazoa</taxon>
        <taxon>Ecdysozoa</taxon>
        <taxon>Arthropoda</taxon>
        <taxon>Hexapoda</taxon>
        <taxon>Insecta</taxon>
        <taxon>Pterygota</taxon>
        <taxon>Neoptera</taxon>
        <taxon>Endopterygota</taxon>
        <taxon>Lepidoptera</taxon>
        <taxon>Glossata</taxon>
        <taxon>Ditrysia</taxon>
        <taxon>Tineoidea</taxon>
        <taxon>Psychidae</taxon>
        <taxon>Oiketicinae</taxon>
        <taxon>Eumeta</taxon>
    </lineage>
</organism>
<dbReference type="OrthoDB" id="10260894at2759"/>
<accession>A0A4C1XLL0</accession>
<keyword evidence="3 6" id="KW-0547">Nucleotide-binding</keyword>
<evidence type="ECO:0000256" key="2">
    <source>
        <dbReference type="ARBA" id="ARBA00022679"/>
    </source>
</evidence>
<dbReference type="GO" id="GO:0005634">
    <property type="term" value="C:nucleus"/>
    <property type="evidence" value="ECO:0007669"/>
    <property type="project" value="TreeGrafter"/>
</dbReference>
<dbReference type="EMBL" id="BGZK01000885">
    <property type="protein sequence ID" value="GBP64000.1"/>
    <property type="molecule type" value="Genomic_DNA"/>
</dbReference>
<dbReference type="GO" id="GO:0004674">
    <property type="term" value="F:protein serine/threonine kinase activity"/>
    <property type="evidence" value="ECO:0007669"/>
    <property type="project" value="UniProtKB-KW"/>
</dbReference>
<feature type="region of interest" description="Disordered" evidence="7">
    <location>
        <begin position="1"/>
        <end position="20"/>
    </location>
</feature>
<dbReference type="Proteomes" id="UP000299102">
    <property type="component" value="Unassembled WGS sequence"/>
</dbReference>
<keyword evidence="10" id="KW-1185">Reference proteome</keyword>
<dbReference type="AlphaFoldDB" id="A0A4C1XLL0"/>
<dbReference type="PANTHER" id="PTHR24342:SF20">
    <property type="entry name" value="MYOSIN LIGHT CHAIN KINASE, SMOOTH MUSCLE"/>
    <property type="match status" value="1"/>
</dbReference>
<keyword evidence="2" id="KW-0808">Transferase</keyword>
<dbReference type="InterPro" id="IPR000719">
    <property type="entry name" value="Prot_kinase_dom"/>
</dbReference>
<evidence type="ECO:0000259" key="8">
    <source>
        <dbReference type="PROSITE" id="PS50011"/>
    </source>
</evidence>
<proteinExistence type="predicted"/>
<name>A0A4C1XLL0_EUMVA</name>
<feature type="domain" description="Protein kinase" evidence="8">
    <location>
        <begin position="94"/>
        <end position="228"/>
    </location>
</feature>
<dbReference type="FunFam" id="3.30.200.20:FF:000534">
    <property type="entry name" value="Myosin light chain kinase"/>
    <property type="match status" value="1"/>
</dbReference>
<keyword evidence="4" id="KW-0418">Kinase</keyword>
<evidence type="ECO:0000313" key="10">
    <source>
        <dbReference type="Proteomes" id="UP000299102"/>
    </source>
</evidence>
<evidence type="ECO:0000256" key="5">
    <source>
        <dbReference type="ARBA" id="ARBA00022840"/>
    </source>
</evidence>